<dbReference type="Proteomes" id="UP000584374">
    <property type="component" value="Unassembled WGS sequence"/>
</dbReference>
<proteinExistence type="predicted"/>
<gene>
    <name evidence="2" type="ORF">BJ970_006527</name>
</gene>
<evidence type="ECO:0000313" key="2">
    <source>
        <dbReference type="EMBL" id="MBB5158928.1"/>
    </source>
</evidence>
<reference evidence="2 3" key="1">
    <citation type="submission" date="2020-08" db="EMBL/GenBank/DDBJ databases">
        <title>Sequencing the genomes of 1000 actinobacteria strains.</title>
        <authorList>
            <person name="Klenk H.-P."/>
        </authorList>
    </citation>
    <scope>NUCLEOTIDE SEQUENCE [LARGE SCALE GENOMIC DNA]</scope>
    <source>
        <strain evidence="2 3">DSM 45584</strain>
    </source>
</reference>
<feature type="region of interest" description="Disordered" evidence="1">
    <location>
        <begin position="1"/>
        <end position="32"/>
    </location>
</feature>
<comment type="caution">
    <text evidence="2">The sequence shown here is derived from an EMBL/GenBank/DDBJ whole genome shotgun (WGS) entry which is preliminary data.</text>
</comment>
<name>A0A840QIZ2_9PSEU</name>
<dbReference type="AlphaFoldDB" id="A0A840QIZ2"/>
<evidence type="ECO:0000313" key="3">
    <source>
        <dbReference type="Proteomes" id="UP000584374"/>
    </source>
</evidence>
<keyword evidence="3" id="KW-1185">Reference proteome</keyword>
<evidence type="ECO:0000256" key="1">
    <source>
        <dbReference type="SAM" id="MobiDB-lite"/>
    </source>
</evidence>
<sequence length="32" mass="3654">MGKDKNDHSVEDDKQTGKTGKDLDPDKYEDDE</sequence>
<feature type="compositionally biased region" description="Basic and acidic residues" evidence="1">
    <location>
        <begin position="1"/>
        <end position="26"/>
    </location>
</feature>
<accession>A0A840QIZ2</accession>
<organism evidence="2 3">
    <name type="scientific">Saccharopolyspora phatthalungensis</name>
    <dbReference type="NCBI Taxonomy" id="664693"/>
    <lineage>
        <taxon>Bacteria</taxon>
        <taxon>Bacillati</taxon>
        <taxon>Actinomycetota</taxon>
        <taxon>Actinomycetes</taxon>
        <taxon>Pseudonocardiales</taxon>
        <taxon>Pseudonocardiaceae</taxon>
        <taxon>Saccharopolyspora</taxon>
    </lineage>
</organism>
<dbReference type="EMBL" id="JACHIW010000002">
    <property type="protein sequence ID" value="MBB5158928.1"/>
    <property type="molecule type" value="Genomic_DNA"/>
</dbReference>
<protein>
    <submittedName>
        <fullName evidence="2">Uncharacterized protein</fullName>
    </submittedName>
</protein>